<evidence type="ECO:0000313" key="3">
    <source>
        <dbReference type="Proteomes" id="UP000696280"/>
    </source>
</evidence>
<dbReference type="Proteomes" id="UP000696280">
    <property type="component" value="Unassembled WGS sequence"/>
</dbReference>
<organism evidence="2 3">
    <name type="scientific">Hymenoscyphus fraxineus</name>
    <dbReference type="NCBI Taxonomy" id="746836"/>
    <lineage>
        <taxon>Eukaryota</taxon>
        <taxon>Fungi</taxon>
        <taxon>Dikarya</taxon>
        <taxon>Ascomycota</taxon>
        <taxon>Pezizomycotina</taxon>
        <taxon>Leotiomycetes</taxon>
        <taxon>Helotiales</taxon>
        <taxon>Helotiaceae</taxon>
        <taxon>Hymenoscyphus</taxon>
    </lineage>
</organism>
<comment type="caution">
    <text evidence="2">The sequence shown here is derived from an EMBL/GenBank/DDBJ whole genome shotgun (WGS) entry which is preliminary data.</text>
</comment>
<gene>
    <name evidence="2" type="ORF">HYFRA_00011865</name>
</gene>
<accession>A0A9N9KY39</accession>
<evidence type="ECO:0000256" key="1">
    <source>
        <dbReference type="SAM" id="SignalP"/>
    </source>
</evidence>
<dbReference type="EMBL" id="CAJVRL010000068">
    <property type="protein sequence ID" value="CAG8956081.1"/>
    <property type="molecule type" value="Genomic_DNA"/>
</dbReference>
<protein>
    <submittedName>
        <fullName evidence="2">Uncharacterized protein</fullName>
    </submittedName>
</protein>
<evidence type="ECO:0000313" key="2">
    <source>
        <dbReference type="EMBL" id="CAG8956081.1"/>
    </source>
</evidence>
<dbReference type="AlphaFoldDB" id="A0A9N9KY39"/>
<name>A0A9N9KY39_9HELO</name>
<reference evidence="2" key="1">
    <citation type="submission" date="2021-07" db="EMBL/GenBank/DDBJ databases">
        <authorList>
            <person name="Durling M."/>
        </authorList>
    </citation>
    <scope>NUCLEOTIDE SEQUENCE</scope>
</reference>
<feature type="signal peptide" evidence="1">
    <location>
        <begin position="1"/>
        <end position="20"/>
    </location>
</feature>
<keyword evidence="3" id="KW-1185">Reference proteome</keyword>
<feature type="chain" id="PRO_5040317390" evidence="1">
    <location>
        <begin position="21"/>
        <end position="160"/>
    </location>
</feature>
<sequence>MPLSHMLLALLWVFASLVTSTVLRRELGGGLPEVTRRGEPKLITFAWDPTFDGHYCCPVAGQDWHPVSNDAAVKALNHPAKDVATDYKVPANECVNVACEGNSGIFLDDVEGFFNSKKVVIFGSYLLNQCSPAEQPMCGQIFQKRQPGKAKINVVIREGC</sequence>
<keyword evidence="1" id="KW-0732">Signal</keyword>
<proteinExistence type="predicted"/>